<gene>
    <name evidence="3" type="ORF">E6Q69_00455</name>
</gene>
<dbReference type="GO" id="GO:0016787">
    <property type="term" value="F:hydrolase activity"/>
    <property type="evidence" value="ECO:0007669"/>
    <property type="project" value="UniProtKB-KW"/>
</dbReference>
<dbReference type="SUPFAM" id="SSF53474">
    <property type="entry name" value="alpha/beta-Hydrolases"/>
    <property type="match status" value="1"/>
</dbReference>
<keyword evidence="1 3" id="KW-0378">Hydrolase</keyword>
<sequence>MPIEHQLLAVNGIDLSLYSAGPADGRPVWLLHGFPECWYAWHPQIEALSQAGYRVFAPEMRGYGQSSAPRDPTAYDLLTLCGDIQGAMDALGQTRVAVVGHDWGAPVAWHLALLEPARVQALGALSVPFGGRPKRPAIEMMRAAYAGRFHYILYFQQPGLAEAELDANIGRSLRLLLGGLGGALLADKAADAKLFDGLADLPLPAWCSPELFAVYERTFAGRGFYGALNWYRNFERNWRRTEPLAELQVRQPTLFLLGEHDPIGRFEAPTLARMAAKVPLLEQHLLPGCGHWLQSEDGPRVNTLLLDFLGRHYPVQRGEVGSTSA</sequence>
<protein>
    <submittedName>
        <fullName evidence="3">Alpha/beta hydrolase</fullName>
    </submittedName>
</protein>
<dbReference type="AlphaFoldDB" id="A0A5C7WH79"/>
<dbReference type="Pfam" id="PF00561">
    <property type="entry name" value="Abhydrolase_1"/>
    <property type="match status" value="1"/>
</dbReference>
<proteinExistence type="predicted"/>
<dbReference type="PANTHER" id="PTHR43329">
    <property type="entry name" value="EPOXIDE HYDROLASE"/>
    <property type="match status" value="1"/>
</dbReference>
<dbReference type="Gene3D" id="3.40.50.1820">
    <property type="entry name" value="alpha/beta hydrolase"/>
    <property type="match status" value="1"/>
</dbReference>
<evidence type="ECO:0000313" key="3">
    <source>
        <dbReference type="EMBL" id="TXI35928.1"/>
    </source>
</evidence>
<reference evidence="3 4" key="1">
    <citation type="submission" date="2018-09" db="EMBL/GenBank/DDBJ databases">
        <title>Metagenome Assembled Genomes from an Advanced Water Purification Facility.</title>
        <authorList>
            <person name="Stamps B.W."/>
            <person name="Spear J.R."/>
        </authorList>
    </citation>
    <scope>NUCLEOTIDE SEQUENCE [LARGE SCALE GENOMIC DNA]</scope>
    <source>
        <strain evidence="3">Bin_52_1</strain>
    </source>
</reference>
<evidence type="ECO:0000256" key="1">
    <source>
        <dbReference type="ARBA" id="ARBA00022801"/>
    </source>
</evidence>
<comment type="caution">
    <text evidence="3">The sequence shown here is derived from an EMBL/GenBank/DDBJ whole genome shotgun (WGS) entry which is preliminary data.</text>
</comment>
<feature type="domain" description="AB hydrolase-1" evidence="2">
    <location>
        <begin position="27"/>
        <end position="296"/>
    </location>
</feature>
<accession>A0A5C7WH79</accession>
<dbReference type="InterPro" id="IPR029058">
    <property type="entry name" value="AB_hydrolase_fold"/>
</dbReference>
<organism evidence="3 4">
    <name type="scientific">Aquipseudomonas alcaligenes</name>
    <name type="common">Pseudomonas alcaligenes</name>
    <dbReference type="NCBI Taxonomy" id="43263"/>
    <lineage>
        <taxon>Bacteria</taxon>
        <taxon>Pseudomonadati</taxon>
        <taxon>Pseudomonadota</taxon>
        <taxon>Gammaproteobacteria</taxon>
        <taxon>Pseudomonadales</taxon>
        <taxon>Pseudomonadaceae</taxon>
        <taxon>Aquipseudomonas</taxon>
    </lineage>
</organism>
<dbReference type="InterPro" id="IPR000639">
    <property type="entry name" value="Epox_hydrolase-like"/>
</dbReference>
<dbReference type="PRINTS" id="PR00412">
    <property type="entry name" value="EPOXHYDRLASE"/>
</dbReference>
<dbReference type="EMBL" id="SSFO01000009">
    <property type="protein sequence ID" value="TXI35928.1"/>
    <property type="molecule type" value="Genomic_DNA"/>
</dbReference>
<dbReference type="Proteomes" id="UP000321110">
    <property type="component" value="Unassembled WGS sequence"/>
</dbReference>
<evidence type="ECO:0000313" key="4">
    <source>
        <dbReference type="Proteomes" id="UP000321110"/>
    </source>
</evidence>
<name>A0A5C7WH79_AQUAC</name>
<evidence type="ECO:0000259" key="2">
    <source>
        <dbReference type="Pfam" id="PF00561"/>
    </source>
</evidence>
<dbReference type="InterPro" id="IPR000073">
    <property type="entry name" value="AB_hydrolase_1"/>
</dbReference>
<dbReference type="PRINTS" id="PR00111">
    <property type="entry name" value="ABHYDROLASE"/>
</dbReference>